<evidence type="ECO:0000313" key="2">
    <source>
        <dbReference type="EMBL" id="CAH2354534.1"/>
    </source>
</evidence>
<name>A0A9P0QT66_9ASCO</name>
<keyword evidence="3" id="KW-1185">Reference proteome</keyword>
<dbReference type="Proteomes" id="UP000837801">
    <property type="component" value="Unassembled WGS sequence"/>
</dbReference>
<accession>A0A9P0QT66</accession>
<feature type="chain" id="PRO_5040197027" description="Hyphally-regulated cell wall protein N-terminal domain-containing protein" evidence="1">
    <location>
        <begin position="20"/>
        <end position="312"/>
    </location>
</feature>
<evidence type="ECO:0000313" key="3">
    <source>
        <dbReference type="Proteomes" id="UP000837801"/>
    </source>
</evidence>
<dbReference type="OrthoDB" id="4026507at2759"/>
<feature type="signal peptide" evidence="1">
    <location>
        <begin position="1"/>
        <end position="19"/>
    </location>
</feature>
<evidence type="ECO:0008006" key="4">
    <source>
        <dbReference type="Google" id="ProtNLM"/>
    </source>
</evidence>
<organism evidence="2 3">
    <name type="scientific">[Candida] railenensis</name>
    <dbReference type="NCBI Taxonomy" id="45579"/>
    <lineage>
        <taxon>Eukaryota</taxon>
        <taxon>Fungi</taxon>
        <taxon>Dikarya</taxon>
        <taxon>Ascomycota</taxon>
        <taxon>Saccharomycotina</taxon>
        <taxon>Pichiomycetes</taxon>
        <taxon>Debaryomycetaceae</taxon>
        <taxon>Kurtzmaniella</taxon>
    </lineage>
</organism>
<proteinExistence type="predicted"/>
<keyword evidence="1" id="KW-0732">Signal</keyword>
<comment type="caution">
    <text evidence="2">The sequence shown here is derived from an EMBL/GenBank/DDBJ whole genome shotgun (WGS) entry which is preliminary data.</text>
</comment>
<reference evidence="2" key="1">
    <citation type="submission" date="2022-03" db="EMBL/GenBank/DDBJ databases">
        <authorList>
            <person name="Legras J.-L."/>
            <person name="Devillers H."/>
            <person name="Grondin C."/>
        </authorList>
    </citation>
    <scope>NUCLEOTIDE SEQUENCE</scope>
    <source>
        <strain evidence="2">CLIB 1423</strain>
    </source>
</reference>
<evidence type="ECO:0000256" key="1">
    <source>
        <dbReference type="SAM" id="SignalP"/>
    </source>
</evidence>
<gene>
    <name evidence="2" type="ORF">CLIB1423_17S01310</name>
</gene>
<dbReference type="EMBL" id="CAKXYY010000017">
    <property type="protein sequence ID" value="CAH2354534.1"/>
    <property type="molecule type" value="Genomic_DNA"/>
</dbReference>
<dbReference type="AlphaFoldDB" id="A0A9P0QT66"/>
<protein>
    <recommendedName>
        <fullName evidence="4">Hyphally-regulated cell wall protein N-terminal domain-containing protein</fullName>
    </recommendedName>
</protein>
<sequence>MYLFKTFVCFTFAIAVVNGDSTNSSSLLDKISADFGSSPEDYSYFPATNIGSNSGFLNEHAGQLIFQTEDELFDSIFWRELQRKKNPQRAGRFVLKIEETGSVYHFGESEMQLPTGQSFLPEWIYKPRRDIELLEVDYGEGVKLDALNIPVSYCKSAELTSGSGSTVLSTTIGHTISIGISRWVRWGVVIAGISLNTGIDTVDISVSNSFSISCTYPQGNRLQVFAKINYISFPNARMRKVAYRSNSNSFESEEMWERIISSDGKYEEYGLVLFANVAHPPTLECVNFEADLRCESFVDLANDPLSALDYVV</sequence>